<feature type="active site" evidence="7 10">
    <location>
        <position position="90"/>
    </location>
</feature>
<keyword evidence="2" id="KW-0964">Secreted</keyword>
<dbReference type="Proteomes" id="UP001152795">
    <property type="component" value="Unassembled WGS sequence"/>
</dbReference>
<dbReference type="Pfam" id="PF05986">
    <property type="entry name" value="ADAMTS_spacer1"/>
    <property type="match status" value="1"/>
</dbReference>
<dbReference type="GO" id="GO:0031012">
    <property type="term" value="C:extracellular matrix"/>
    <property type="evidence" value="ECO:0007669"/>
    <property type="project" value="TreeGrafter"/>
</dbReference>
<dbReference type="SUPFAM" id="SSF82895">
    <property type="entry name" value="TSP-1 type 1 repeat"/>
    <property type="match status" value="4"/>
</dbReference>
<keyword evidence="12" id="KW-1185">Reference proteome</keyword>
<dbReference type="InterPro" id="IPR000884">
    <property type="entry name" value="TSP1_rpt"/>
</dbReference>
<evidence type="ECO:0000256" key="5">
    <source>
        <dbReference type="ARBA" id="ARBA00023157"/>
    </source>
</evidence>
<dbReference type="SUPFAM" id="SSF55486">
    <property type="entry name" value="Metalloproteases ('zincins'), catalytic domain"/>
    <property type="match status" value="1"/>
</dbReference>
<sequence length="768" mass="86520">MDGDKSDIVVRVLSYVKNAPKAQKLRQITKWADINNVADDNNPNHADQTVLFTTHNNGGMATLGVVCRRYDASAMVSLSGLSSSFVTAHETAHSLGYGHDGQKYSANCPNGAGVMSTYLPAGQAAFVWSKCSRKYATEFLKSKRSRCLDNMPTVRGPTQSPLLRAKLPGEVFNADKQCEMIFGAGRTQCTTKKWCIHGECVDDGSPVIDGNWGEWSDYTPCTRSCGGGVRHRIRKCNNPSPSNGGMKCAGSSVGQHRICNVKACPRGTASYRRFQCMAVGYSWSYYISKQACSLWCIRNWKIFYHGNVKDGTPCTIDPSNHDVCVGGICQSVGCDTIFHSDRENDRCGVCDGSGSTCTKRKIYYKKNFWKFGTSRPFSMVVLKKGSSNIFVKKTGATWNWIGVRNMDGKYLISLPTYSKTVYKAGTKISYIHKSSKFKDEIIIPGPIQENLELVFVRIYEANRGVHISFFDPVNNTETPPPSLFSWKEYEWSKCSRNCGGGFRKRKVKCYRKDDMSIVGKRFCSSTLKPNEKKFCYTSCPAEWFITHWKPCSKRCGRGIQTRKIICRRKKMDSWIVEDDSACVKQRPVVPVLARHCNEIMCPPEYIPLAWSECSTSCDEGVSTRKLKCQIVNKKGISKYVPMRVCEQNGSPEPQTTRRCNHDIPCKDKALNYVWIGCFLDSKYPTSRLLPVVLENLRRKIDWYNPSATIDECAILASKKGKEYFAIQYYGECRTYKDGNRLDYTTLGISHNFWAGLGGSWTNCVYKFQ</sequence>
<feature type="disulfide bond" evidence="9">
    <location>
        <begin position="221"/>
        <end position="259"/>
    </location>
</feature>
<dbReference type="GO" id="GO:0006508">
    <property type="term" value="P:proteolysis"/>
    <property type="evidence" value="ECO:0007669"/>
    <property type="project" value="UniProtKB-KW"/>
</dbReference>
<feature type="disulfide bond" evidence="9">
    <location>
        <begin position="236"/>
        <end position="248"/>
    </location>
</feature>
<keyword evidence="5 9" id="KW-1015">Disulfide bond</keyword>
<evidence type="ECO:0000313" key="12">
    <source>
        <dbReference type="Proteomes" id="UP001152795"/>
    </source>
</evidence>
<dbReference type="Gene3D" id="2.20.100.10">
    <property type="entry name" value="Thrombospondin type-1 (TSP1) repeat"/>
    <property type="match status" value="4"/>
</dbReference>
<feature type="binding site" evidence="8">
    <location>
        <position position="40"/>
    </location>
    <ligand>
        <name>Ca(2+)</name>
        <dbReference type="ChEBI" id="CHEBI:29108"/>
        <label>1</label>
    </ligand>
</feature>
<dbReference type="FunFam" id="2.20.100.10:FF:000001">
    <property type="entry name" value="semaphorin-5A isoform X1"/>
    <property type="match status" value="1"/>
</dbReference>
<dbReference type="InterPro" id="IPR024079">
    <property type="entry name" value="MetalloPept_cat_dom_sf"/>
</dbReference>
<dbReference type="GO" id="GO:0004222">
    <property type="term" value="F:metalloendopeptidase activity"/>
    <property type="evidence" value="ECO:0007669"/>
    <property type="project" value="InterPro"/>
</dbReference>
<organism evidence="11 12">
    <name type="scientific">Paramuricea clavata</name>
    <name type="common">Red gorgonian</name>
    <name type="synonym">Violescent sea-whip</name>
    <dbReference type="NCBI Taxonomy" id="317549"/>
    <lineage>
        <taxon>Eukaryota</taxon>
        <taxon>Metazoa</taxon>
        <taxon>Cnidaria</taxon>
        <taxon>Anthozoa</taxon>
        <taxon>Octocorallia</taxon>
        <taxon>Malacalcyonacea</taxon>
        <taxon>Plexauridae</taxon>
        <taxon>Paramuricea</taxon>
    </lineage>
</organism>
<dbReference type="AlphaFoldDB" id="A0A6S7HBG0"/>
<keyword evidence="3" id="KW-0732">Signal</keyword>
<feature type="binding site" evidence="8">
    <location>
        <position position="40"/>
    </location>
    <ligand>
        <name>Ca(2+)</name>
        <dbReference type="ChEBI" id="CHEBI:29108"/>
        <label>2</label>
    </ligand>
</feature>
<reference evidence="11" key="1">
    <citation type="submission" date="2020-04" db="EMBL/GenBank/DDBJ databases">
        <authorList>
            <person name="Alioto T."/>
            <person name="Alioto T."/>
            <person name="Gomez Garrido J."/>
        </authorList>
    </citation>
    <scope>NUCLEOTIDE SEQUENCE</scope>
    <source>
        <strain evidence="11">A484AB</strain>
    </source>
</reference>
<dbReference type="PANTHER" id="PTHR13723:SF200">
    <property type="entry name" value="ADAM METALLOPEPTIDASE WITH THROMBOSPONDIN TYPE 1 MOTIF B, ISOFORM B"/>
    <property type="match status" value="1"/>
</dbReference>
<dbReference type="FunFam" id="2.20.100.10:FF:000005">
    <property type="entry name" value="ADAM metallopeptidase with thrombospondin type 1 motif 9"/>
    <property type="match status" value="1"/>
</dbReference>
<comment type="caution">
    <text evidence="10">Lacks conserved residue(s) required for the propagation of feature annotation.</text>
</comment>
<feature type="binding site" evidence="8 10">
    <location>
        <position position="93"/>
    </location>
    <ligand>
        <name>Zn(2+)</name>
        <dbReference type="ChEBI" id="CHEBI:29105"/>
        <note>catalytic</note>
    </ligand>
</feature>
<name>A0A6S7HBG0_PARCT</name>
<dbReference type="InterPro" id="IPR013273">
    <property type="entry name" value="ADAMTS/ADAMTS-like"/>
</dbReference>
<gene>
    <name evidence="11" type="ORF">PACLA_8A051567</name>
</gene>
<dbReference type="PROSITE" id="PS50092">
    <property type="entry name" value="TSP1"/>
    <property type="match status" value="4"/>
</dbReference>
<feature type="binding site" evidence="8">
    <location>
        <position position="147"/>
    </location>
    <ligand>
        <name>Ca(2+)</name>
        <dbReference type="ChEBI" id="CHEBI:29108"/>
        <label>1</label>
    </ligand>
</feature>
<evidence type="ECO:0000313" key="11">
    <source>
        <dbReference type="EMBL" id="CAB4001536.1"/>
    </source>
</evidence>
<comment type="caution">
    <text evidence="11">The sequence shown here is derived from an EMBL/GenBank/DDBJ whole genome shotgun (WGS) entry which is preliminary data.</text>
</comment>
<keyword evidence="8" id="KW-0106">Calcium</keyword>
<feature type="binding site" evidence="8">
    <location>
        <position position="47"/>
    </location>
    <ligand>
        <name>Ca(2+)</name>
        <dbReference type="ChEBI" id="CHEBI:29108"/>
        <label>1</label>
    </ligand>
</feature>
<dbReference type="Pfam" id="PF01421">
    <property type="entry name" value="Reprolysin"/>
    <property type="match status" value="1"/>
</dbReference>
<evidence type="ECO:0000256" key="1">
    <source>
        <dbReference type="ARBA" id="ARBA00004613"/>
    </source>
</evidence>
<evidence type="ECO:0000256" key="8">
    <source>
        <dbReference type="PIRSR" id="PIRSR613273-2"/>
    </source>
</evidence>
<comment type="cofactor">
    <cofactor evidence="8">
        <name>Zn(2+)</name>
        <dbReference type="ChEBI" id="CHEBI:29105"/>
    </cofactor>
    <text evidence="8">Binds 1 zinc ion per subunit.</text>
</comment>
<dbReference type="Gene3D" id="2.60.120.830">
    <property type="match status" value="1"/>
</dbReference>
<dbReference type="GO" id="GO:0046872">
    <property type="term" value="F:metal ion binding"/>
    <property type="evidence" value="ECO:0007669"/>
    <property type="project" value="UniProtKB-KW"/>
</dbReference>
<evidence type="ECO:0000256" key="3">
    <source>
        <dbReference type="ARBA" id="ARBA00022729"/>
    </source>
</evidence>
<keyword evidence="6" id="KW-0325">Glycoprotein</keyword>
<evidence type="ECO:0000256" key="2">
    <source>
        <dbReference type="ARBA" id="ARBA00022525"/>
    </source>
</evidence>
<evidence type="ECO:0000256" key="6">
    <source>
        <dbReference type="ARBA" id="ARBA00023180"/>
    </source>
</evidence>
<keyword evidence="8 10" id="KW-0479">Metal-binding</keyword>
<dbReference type="PANTHER" id="PTHR13723">
    <property type="entry name" value="ADAMTS A DISINTEGRIN AND METALLOPROTEASE WITH THROMBOSPONDIN MOTIFS PROTEASE"/>
    <property type="match status" value="1"/>
</dbReference>
<evidence type="ECO:0000256" key="9">
    <source>
        <dbReference type="PIRSR" id="PIRSR613273-3"/>
    </source>
</evidence>
<evidence type="ECO:0000256" key="10">
    <source>
        <dbReference type="PROSITE-ProRule" id="PRU00276"/>
    </source>
</evidence>
<dbReference type="GO" id="GO:0030198">
    <property type="term" value="P:extracellular matrix organization"/>
    <property type="evidence" value="ECO:0007669"/>
    <property type="project" value="InterPro"/>
</dbReference>
<comment type="subcellular location">
    <subcellularLocation>
        <location evidence="1">Secreted</location>
    </subcellularLocation>
</comment>
<dbReference type="InterPro" id="IPR036383">
    <property type="entry name" value="TSP1_rpt_sf"/>
</dbReference>
<accession>A0A6S7HBG0</accession>
<dbReference type="Pfam" id="PF19030">
    <property type="entry name" value="TSP1_ADAMTS"/>
    <property type="match status" value="3"/>
</dbReference>
<dbReference type="PRINTS" id="PR01857">
    <property type="entry name" value="ADAMTSFAMILY"/>
</dbReference>
<evidence type="ECO:0000256" key="4">
    <source>
        <dbReference type="ARBA" id="ARBA00022737"/>
    </source>
</evidence>
<feature type="binding site" evidence="8 10">
    <location>
        <position position="89"/>
    </location>
    <ligand>
        <name>Zn(2+)</name>
        <dbReference type="ChEBI" id="CHEBI:29105"/>
        <note>catalytic</note>
    </ligand>
</feature>
<dbReference type="Gene3D" id="3.40.390.10">
    <property type="entry name" value="Collagenase (Catalytic Domain)"/>
    <property type="match status" value="1"/>
</dbReference>
<dbReference type="PROSITE" id="PS50215">
    <property type="entry name" value="ADAM_MEPRO"/>
    <property type="match status" value="1"/>
</dbReference>
<feature type="disulfide bond" evidence="9 10">
    <location>
        <begin position="67"/>
        <end position="147"/>
    </location>
</feature>
<protein>
    <submittedName>
        <fullName evidence="11">A disintegrin and metallo ase with thrombospondin motifs 6</fullName>
    </submittedName>
</protein>
<dbReference type="InterPro" id="IPR010294">
    <property type="entry name" value="ADAMTS_spacer1"/>
</dbReference>
<dbReference type="InterPro" id="IPR001590">
    <property type="entry name" value="Peptidase_M12B"/>
</dbReference>
<keyword evidence="8 10" id="KW-0862">Zinc</keyword>
<dbReference type="Pfam" id="PF00090">
    <property type="entry name" value="TSP_1"/>
    <property type="match status" value="1"/>
</dbReference>
<feature type="disulfide bond" evidence="9">
    <location>
        <begin position="225"/>
        <end position="264"/>
    </location>
</feature>
<dbReference type="InterPro" id="IPR050439">
    <property type="entry name" value="ADAMTS_ADAMTS-like"/>
</dbReference>
<proteinExistence type="predicted"/>
<dbReference type="SMART" id="SM00209">
    <property type="entry name" value="TSP1"/>
    <property type="match status" value="4"/>
</dbReference>
<dbReference type="OrthoDB" id="10035764at2759"/>
<dbReference type="EMBL" id="CACRXK020004110">
    <property type="protein sequence ID" value="CAB4001536.1"/>
    <property type="molecule type" value="Genomic_DNA"/>
</dbReference>
<dbReference type="GO" id="GO:0005576">
    <property type="term" value="C:extracellular region"/>
    <property type="evidence" value="ECO:0007669"/>
    <property type="project" value="UniProtKB-SubCell"/>
</dbReference>
<feature type="binding site" evidence="8 10">
    <location>
        <position position="99"/>
    </location>
    <ligand>
        <name>Zn(2+)</name>
        <dbReference type="ChEBI" id="CHEBI:29105"/>
        <note>catalytic</note>
    </ligand>
</feature>
<evidence type="ECO:0000256" key="7">
    <source>
        <dbReference type="PIRSR" id="PIRSR613273-1"/>
    </source>
</evidence>
<keyword evidence="4" id="KW-0677">Repeat</keyword>